<organism evidence="1 2">
    <name type="scientific">Cucumis melo var. makuwa</name>
    <name type="common">Oriental melon</name>
    <dbReference type="NCBI Taxonomy" id="1194695"/>
    <lineage>
        <taxon>Eukaryota</taxon>
        <taxon>Viridiplantae</taxon>
        <taxon>Streptophyta</taxon>
        <taxon>Embryophyta</taxon>
        <taxon>Tracheophyta</taxon>
        <taxon>Spermatophyta</taxon>
        <taxon>Magnoliopsida</taxon>
        <taxon>eudicotyledons</taxon>
        <taxon>Gunneridae</taxon>
        <taxon>Pentapetalae</taxon>
        <taxon>rosids</taxon>
        <taxon>fabids</taxon>
        <taxon>Cucurbitales</taxon>
        <taxon>Cucurbitaceae</taxon>
        <taxon>Benincaseae</taxon>
        <taxon>Cucumis</taxon>
    </lineage>
</organism>
<dbReference type="OrthoDB" id="1743439at2759"/>
<dbReference type="PANTHER" id="PTHR11439">
    <property type="entry name" value="GAG-POL-RELATED RETROTRANSPOSON"/>
    <property type="match status" value="1"/>
</dbReference>
<evidence type="ECO:0000313" key="2">
    <source>
        <dbReference type="Proteomes" id="UP000321393"/>
    </source>
</evidence>
<dbReference type="EMBL" id="SSTE01015080">
    <property type="protein sequence ID" value="KAA0043658.1"/>
    <property type="molecule type" value="Genomic_DNA"/>
</dbReference>
<dbReference type="PANTHER" id="PTHR11439:SF496">
    <property type="entry name" value="RNA-DIRECTED DNA POLYMERASE"/>
    <property type="match status" value="1"/>
</dbReference>
<dbReference type="GO" id="GO:0003964">
    <property type="term" value="F:RNA-directed DNA polymerase activity"/>
    <property type="evidence" value="ECO:0007669"/>
    <property type="project" value="UniProtKB-KW"/>
</dbReference>
<dbReference type="AlphaFoldDB" id="A0A5A7TLE1"/>
<dbReference type="STRING" id="1194695.A0A5A7TLE1"/>
<dbReference type="Proteomes" id="UP000321393">
    <property type="component" value="Unassembled WGS sequence"/>
</dbReference>
<proteinExistence type="predicted"/>
<sequence>MLLLHLGQDPNLKSLSHPRKENVFTVRKLGIGRETVLFYLKGLKKNKGSVPSTSGLRSSRTLAKGEVDLRVGNGAIVDALAVGTYDLTLPSKLVLELNNYLSCALSLTGRYQLDLGLENELVVNGYTDASFQSDKDEYRSQSGYVFCLNKGVVSWKSSKQATIADSTTKAEFIAASYAVKEVVG</sequence>
<comment type="caution">
    <text evidence="1">The sequence shown here is derived from an EMBL/GenBank/DDBJ whole genome shotgun (WGS) entry which is preliminary data.</text>
</comment>
<keyword evidence="1" id="KW-0695">RNA-directed DNA polymerase</keyword>
<evidence type="ECO:0000313" key="1">
    <source>
        <dbReference type="EMBL" id="KAA0043658.1"/>
    </source>
</evidence>
<keyword evidence="1" id="KW-0548">Nucleotidyltransferase</keyword>
<protein>
    <submittedName>
        <fullName evidence="1">To reverse transcriptase (Pfam: rvt.hmm, score 19.29)</fullName>
    </submittedName>
</protein>
<keyword evidence="1" id="KW-0808">Transferase</keyword>
<name>A0A5A7TLE1_CUCMM</name>
<reference evidence="1 2" key="1">
    <citation type="submission" date="2019-08" db="EMBL/GenBank/DDBJ databases">
        <title>Draft genome sequences of two oriental melons (Cucumis melo L. var makuwa).</title>
        <authorList>
            <person name="Kwon S.-Y."/>
        </authorList>
    </citation>
    <scope>NUCLEOTIDE SEQUENCE [LARGE SCALE GENOMIC DNA]</scope>
    <source>
        <strain evidence="2">cv. SW 3</strain>
        <tissue evidence="1">Leaf</tissue>
    </source>
</reference>
<accession>A0A5A7TLE1</accession>
<dbReference type="CDD" id="cd09272">
    <property type="entry name" value="RNase_HI_RT_Ty1"/>
    <property type="match status" value="1"/>
</dbReference>
<gene>
    <name evidence="1" type="ORF">E6C27_scaffold320G001070</name>
</gene>